<dbReference type="PANTHER" id="PTHR11946">
    <property type="entry name" value="VALYL-TRNA SYNTHETASES"/>
    <property type="match status" value="1"/>
</dbReference>
<name>M1VKC6_CYAM1</name>
<dbReference type="InterPro" id="IPR009080">
    <property type="entry name" value="tRNAsynth_Ia_anticodon-bd"/>
</dbReference>
<evidence type="ECO:0000256" key="3">
    <source>
        <dbReference type="ARBA" id="ARBA00013169"/>
    </source>
</evidence>
<dbReference type="InterPro" id="IPR001412">
    <property type="entry name" value="aa-tRNA-synth_I_CS"/>
</dbReference>
<dbReference type="STRING" id="280699.M1VKC6"/>
<dbReference type="HAMAP" id="MF_02004">
    <property type="entry name" value="Val_tRNA_synth_type1"/>
    <property type="match status" value="1"/>
</dbReference>
<gene>
    <name evidence="17" type="ORF">CYME_CMP345C</name>
</gene>
<dbReference type="InterPro" id="IPR002303">
    <property type="entry name" value="Valyl-tRNA_ligase"/>
</dbReference>
<evidence type="ECO:0000256" key="7">
    <source>
        <dbReference type="ARBA" id="ARBA00022840"/>
    </source>
</evidence>
<comment type="similarity">
    <text evidence="2 12">Belongs to the class-I aminoacyl-tRNA synthetase family.</text>
</comment>
<protein>
    <recommendedName>
        <fullName evidence="3">valine--tRNA ligase</fullName>
        <ecNumber evidence="3">6.1.1.9</ecNumber>
    </recommendedName>
    <alternativeName>
        <fullName evidence="10">Valyl-tRNA synthetase</fullName>
    </alternativeName>
</protein>
<keyword evidence="6 12" id="KW-0547">Nucleotide-binding</keyword>
<dbReference type="InterPro" id="IPR014729">
    <property type="entry name" value="Rossmann-like_a/b/a_fold"/>
</dbReference>
<feature type="domain" description="Methionyl/Valyl/Leucyl/Isoleucyl-tRNA synthetase anticodon-binding" evidence="16">
    <location>
        <begin position="823"/>
        <end position="974"/>
    </location>
</feature>
<dbReference type="GO" id="GO:0002161">
    <property type="term" value="F:aminoacyl-tRNA deacylase activity"/>
    <property type="evidence" value="ECO:0007669"/>
    <property type="project" value="InterPro"/>
</dbReference>
<keyword evidence="13" id="KW-0175">Coiled coil</keyword>
<dbReference type="Gene3D" id="1.10.287.380">
    <property type="entry name" value="Valyl-tRNA synthetase, C-terminal domain"/>
    <property type="match status" value="1"/>
</dbReference>
<keyword evidence="8 12" id="KW-0648">Protein biosynthesis</keyword>
<keyword evidence="18" id="KW-1185">Reference proteome</keyword>
<accession>M1VKC6</accession>
<sequence length="1098" mass="124026">MTLDATGESAAATGQDVTLEQYRAMTAEERALLPKAKQKKLAKLLEKAEQKALKAQARSVIAEANLGAASATQAATGARANKSSASTTNDNDDTGSSSKQLPPEYIDHTPKGAYKTLLKKPMSPAYYPRSVEAAWYDWWEAQGFFTAQTEQALSEPDPSRRFVMVMPPPNVTGTLHLGHTLMCAIQDCLTRWHRMRGHVALWVPGTDHAGIATQTVVERKLMRERNLTRHDLGRDDFVRYVWAYKEEYGGRICDQLRRLGVSVDWSREQFTMNEQLSKAVVEAFVRLYERGLIYRGTRLVNWCCRLRTALSDIEVEYVDIPGRELLRVPGHDGEVEVGVLTRFAYPLKEPVPGGIHELVVATTRLETMLGDVAVAVHPEDPRYRDLVGAQLVHPFLPDRELRVIADAQLVDMSFGTGCVKVTPAHDPNDYECGLRHGLPFIVIFDDEGHLNEHAGAFSGLMRYEARVQVERALAERGYLRGKESHAMRLALCSRTHDIIEPMLKPQWWVKCDHMAREAVRAADEGQLTILPEFHRATWNRWLENIHDWCVSRQLWWGHRIPAWRYTNVDTGAEEWIVARNVEEARQRAPPAYRESLEQDEDVLDTWFSSGLFPFSVFGWPDTSPVNREMHAFYPTTLLETGHDILFFWVARMVMLGLELTGKLPFSTVYLHALVRDKYGRKMSKSLGNVIDPLEVIEGATLEQLHAKLLSGNLDPREVEKARKMQRLEYGEQGIPECGTDALRFGLLAYTLQGRDINLDVARVVAYRHFCNKLWNAVRFALGLLHVADKDMAGQPAHRQLPNASDDSGAEALVYKDAALALEDRWILSRLAHCAMQCHQALSSYEFAEAVQALHHFWLYELCDVYLEAIKPRVYGAEDAPADATATSDASVARRVLLECLDQGLRLLHPMMPFVTEELYQRLPLPKRAPSIMTASYPEGGSRDEAAEELVQQAMLIVRGIRSLRTLYQVKKTARPQVWIVGGDAVCAPLVRTLALCGTVNVQADPPSEVKQCGVQLVTPQICIYLHLAGLVDVQVEKAKAQAKLAEAERSAQRFREQLQNYDERVPESVRERTVQNLNRYEQEIAQLTEALERFSQWS</sequence>
<proteinExistence type="inferred from homology"/>
<dbReference type="RefSeq" id="XP_005537964.1">
    <property type="nucleotide sequence ID" value="XM_005537907.1"/>
</dbReference>
<comment type="catalytic activity">
    <reaction evidence="11">
        <text>tRNA(Val) + L-valine + ATP = L-valyl-tRNA(Val) + AMP + diphosphate</text>
        <dbReference type="Rhea" id="RHEA:10704"/>
        <dbReference type="Rhea" id="RHEA-COMP:9672"/>
        <dbReference type="Rhea" id="RHEA-COMP:9708"/>
        <dbReference type="ChEBI" id="CHEBI:30616"/>
        <dbReference type="ChEBI" id="CHEBI:33019"/>
        <dbReference type="ChEBI" id="CHEBI:57762"/>
        <dbReference type="ChEBI" id="CHEBI:78442"/>
        <dbReference type="ChEBI" id="CHEBI:78537"/>
        <dbReference type="ChEBI" id="CHEBI:456215"/>
        <dbReference type="EC" id="6.1.1.9"/>
    </reaction>
</comment>
<feature type="region of interest" description="Disordered" evidence="14">
    <location>
        <begin position="70"/>
        <end position="106"/>
    </location>
</feature>
<evidence type="ECO:0000313" key="17">
    <source>
        <dbReference type="EMBL" id="BAM81928.1"/>
    </source>
</evidence>
<feature type="coiled-coil region" evidence="13">
    <location>
        <begin position="1030"/>
        <end position="1097"/>
    </location>
</feature>
<evidence type="ECO:0000259" key="15">
    <source>
        <dbReference type="Pfam" id="PF00133"/>
    </source>
</evidence>
<feature type="coiled-coil region" evidence="13">
    <location>
        <begin position="38"/>
        <end position="65"/>
    </location>
</feature>
<dbReference type="SUPFAM" id="SSF50677">
    <property type="entry name" value="ValRS/IleRS/LeuRS editing domain"/>
    <property type="match status" value="1"/>
</dbReference>
<dbReference type="InterPro" id="IPR002300">
    <property type="entry name" value="aa-tRNA-synth_Ia"/>
</dbReference>
<dbReference type="GO" id="GO:0005524">
    <property type="term" value="F:ATP binding"/>
    <property type="evidence" value="ECO:0007669"/>
    <property type="project" value="UniProtKB-KW"/>
</dbReference>
<dbReference type="GO" id="GO:0005829">
    <property type="term" value="C:cytosol"/>
    <property type="evidence" value="ECO:0007669"/>
    <property type="project" value="TreeGrafter"/>
</dbReference>
<evidence type="ECO:0000256" key="8">
    <source>
        <dbReference type="ARBA" id="ARBA00022917"/>
    </source>
</evidence>
<keyword evidence="9 12" id="KW-0030">Aminoacyl-tRNA synthetase</keyword>
<evidence type="ECO:0000313" key="18">
    <source>
        <dbReference type="Proteomes" id="UP000007014"/>
    </source>
</evidence>
<dbReference type="eggNOG" id="KOG0432">
    <property type="taxonomic scope" value="Eukaryota"/>
</dbReference>
<dbReference type="PRINTS" id="PR00986">
    <property type="entry name" value="TRNASYNTHVAL"/>
</dbReference>
<evidence type="ECO:0000256" key="13">
    <source>
        <dbReference type="SAM" id="Coils"/>
    </source>
</evidence>
<evidence type="ECO:0000256" key="4">
    <source>
        <dbReference type="ARBA" id="ARBA00022490"/>
    </source>
</evidence>
<dbReference type="InterPro" id="IPR009008">
    <property type="entry name" value="Val/Leu/Ile-tRNA-synth_edit"/>
</dbReference>
<dbReference type="InterPro" id="IPR013155">
    <property type="entry name" value="M/V/L/I-tRNA-synth_anticd-bd"/>
</dbReference>
<evidence type="ECO:0000259" key="16">
    <source>
        <dbReference type="Pfam" id="PF08264"/>
    </source>
</evidence>
<dbReference type="PANTHER" id="PTHR11946:SF109">
    <property type="entry name" value="VALINE--TRNA LIGASE"/>
    <property type="match status" value="1"/>
</dbReference>
<keyword evidence="5 12" id="KW-0436">Ligase</keyword>
<dbReference type="FunFam" id="3.40.50.620:FF:000020">
    <property type="entry name" value="Valine--tRNA ligase, mitochondrial"/>
    <property type="match status" value="1"/>
</dbReference>
<dbReference type="OMA" id="LDTWMDS"/>
<dbReference type="FunFam" id="1.10.730.10:FF:000009">
    <property type="entry name" value="Valine--tRNA ligase, mitochondrial"/>
    <property type="match status" value="1"/>
</dbReference>
<evidence type="ECO:0000256" key="9">
    <source>
        <dbReference type="ARBA" id="ARBA00023146"/>
    </source>
</evidence>
<dbReference type="HOGENOM" id="CLU_001493_0_1_1"/>
<dbReference type="SUPFAM" id="SSF52374">
    <property type="entry name" value="Nucleotidylyl transferase"/>
    <property type="match status" value="1"/>
</dbReference>
<keyword evidence="7 12" id="KW-0067">ATP-binding</keyword>
<dbReference type="Gene3D" id="3.40.50.620">
    <property type="entry name" value="HUPs"/>
    <property type="match status" value="2"/>
</dbReference>
<evidence type="ECO:0000256" key="6">
    <source>
        <dbReference type="ARBA" id="ARBA00022741"/>
    </source>
</evidence>
<evidence type="ECO:0000256" key="10">
    <source>
        <dbReference type="ARBA" id="ARBA00029936"/>
    </source>
</evidence>
<dbReference type="SUPFAM" id="SSF47323">
    <property type="entry name" value="Anticodon-binding domain of a subclass of class I aminoacyl-tRNA synthetases"/>
    <property type="match status" value="1"/>
</dbReference>
<dbReference type="KEGG" id="cme:CYME_CMP345C"/>
<dbReference type="InterPro" id="IPR037118">
    <property type="entry name" value="Val-tRNA_synth_C_sf"/>
</dbReference>
<dbReference type="Gramene" id="CMP345CT">
    <property type="protein sequence ID" value="CMP345CT"/>
    <property type="gene ID" value="CMP345C"/>
</dbReference>
<dbReference type="Pfam" id="PF00133">
    <property type="entry name" value="tRNA-synt_1"/>
    <property type="match status" value="1"/>
</dbReference>
<organism evidence="17 18">
    <name type="scientific">Cyanidioschyzon merolae (strain NIES-3377 / 10D)</name>
    <name type="common">Unicellular red alga</name>
    <dbReference type="NCBI Taxonomy" id="280699"/>
    <lineage>
        <taxon>Eukaryota</taxon>
        <taxon>Rhodophyta</taxon>
        <taxon>Bangiophyceae</taxon>
        <taxon>Cyanidiales</taxon>
        <taxon>Cyanidiaceae</taxon>
        <taxon>Cyanidioschyzon</taxon>
    </lineage>
</organism>
<dbReference type="Gene3D" id="1.10.730.10">
    <property type="entry name" value="Isoleucyl-tRNA Synthetase, Domain 1"/>
    <property type="match status" value="1"/>
</dbReference>
<feature type="compositionally biased region" description="Polar residues" evidence="14">
    <location>
        <begin position="82"/>
        <end position="100"/>
    </location>
</feature>
<evidence type="ECO:0000256" key="14">
    <source>
        <dbReference type="SAM" id="MobiDB-lite"/>
    </source>
</evidence>
<dbReference type="EMBL" id="AP006498">
    <property type="protein sequence ID" value="BAM81928.1"/>
    <property type="molecule type" value="Genomic_DNA"/>
</dbReference>
<reference evidence="17 18" key="2">
    <citation type="journal article" date="2007" name="BMC Biol.">
        <title>A 100%-complete sequence reveals unusually simple genomic features in the hot-spring red alga Cyanidioschyzon merolae.</title>
        <authorList>
            <person name="Nozaki H."/>
            <person name="Takano H."/>
            <person name="Misumi O."/>
            <person name="Terasawa K."/>
            <person name="Matsuzaki M."/>
            <person name="Maruyama S."/>
            <person name="Nishida K."/>
            <person name="Yagisawa F."/>
            <person name="Yoshida Y."/>
            <person name="Fujiwara T."/>
            <person name="Takio S."/>
            <person name="Tamura K."/>
            <person name="Chung S.J."/>
            <person name="Nakamura S."/>
            <person name="Kuroiwa H."/>
            <person name="Tanaka K."/>
            <person name="Sato N."/>
            <person name="Kuroiwa T."/>
        </authorList>
    </citation>
    <scope>NUCLEOTIDE SEQUENCE [LARGE SCALE GENOMIC DNA]</scope>
    <source>
        <strain evidence="17 18">10D</strain>
    </source>
</reference>
<reference evidence="17 18" key="1">
    <citation type="journal article" date="2004" name="Nature">
        <title>Genome sequence of the ultrasmall unicellular red alga Cyanidioschyzon merolae 10D.</title>
        <authorList>
            <person name="Matsuzaki M."/>
            <person name="Misumi O."/>
            <person name="Shin-i T."/>
            <person name="Maruyama S."/>
            <person name="Takahara M."/>
            <person name="Miyagishima S."/>
            <person name="Mori T."/>
            <person name="Nishida K."/>
            <person name="Yagisawa F."/>
            <person name="Nishida K."/>
            <person name="Yoshida Y."/>
            <person name="Nishimura Y."/>
            <person name="Nakao S."/>
            <person name="Kobayashi T."/>
            <person name="Momoyama Y."/>
            <person name="Higashiyama T."/>
            <person name="Minoda A."/>
            <person name="Sano M."/>
            <person name="Nomoto H."/>
            <person name="Oishi K."/>
            <person name="Hayashi H."/>
            <person name="Ohta F."/>
            <person name="Nishizaka S."/>
            <person name="Haga S."/>
            <person name="Miura S."/>
            <person name="Morishita T."/>
            <person name="Kabeya Y."/>
            <person name="Terasawa K."/>
            <person name="Suzuki Y."/>
            <person name="Ishii Y."/>
            <person name="Asakawa S."/>
            <person name="Takano H."/>
            <person name="Ohta N."/>
            <person name="Kuroiwa H."/>
            <person name="Tanaka K."/>
            <person name="Shimizu N."/>
            <person name="Sugano S."/>
            <person name="Sato N."/>
            <person name="Nozaki H."/>
            <person name="Ogasawara N."/>
            <person name="Kohara Y."/>
            <person name="Kuroiwa T."/>
        </authorList>
    </citation>
    <scope>NUCLEOTIDE SEQUENCE [LARGE SCALE GENOMIC DNA]</scope>
    <source>
        <strain evidence="17 18">10D</strain>
    </source>
</reference>
<comment type="subcellular location">
    <subcellularLocation>
        <location evidence="1">Cytoplasm</location>
    </subcellularLocation>
</comment>
<feature type="domain" description="Aminoacyl-tRNA synthetase class Ia" evidence="15">
    <location>
        <begin position="135"/>
        <end position="759"/>
    </location>
</feature>
<evidence type="ECO:0000256" key="11">
    <source>
        <dbReference type="ARBA" id="ARBA00047552"/>
    </source>
</evidence>
<dbReference type="GeneID" id="16995913"/>
<keyword evidence="4" id="KW-0963">Cytoplasm</keyword>
<dbReference type="EC" id="6.1.1.9" evidence="3"/>
<feature type="compositionally biased region" description="Low complexity" evidence="14">
    <location>
        <begin position="70"/>
        <end position="81"/>
    </location>
</feature>
<dbReference type="GO" id="GO:0006438">
    <property type="term" value="P:valyl-tRNA aminoacylation"/>
    <property type="evidence" value="ECO:0007669"/>
    <property type="project" value="InterPro"/>
</dbReference>
<dbReference type="NCBIfam" id="TIGR00422">
    <property type="entry name" value="valS"/>
    <property type="match status" value="1"/>
</dbReference>
<dbReference type="Pfam" id="PF08264">
    <property type="entry name" value="Anticodon_1"/>
    <property type="match status" value="1"/>
</dbReference>
<dbReference type="NCBIfam" id="NF004349">
    <property type="entry name" value="PRK05729.1"/>
    <property type="match status" value="1"/>
</dbReference>
<dbReference type="CDD" id="cd07962">
    <property type="entry name" value="Anticodon_Ia_Val"/>
    <property type="match status" value="1"/>
</dbReference>
<evidence type="ECO:0000256" key="1">
    <source>
        <dbReference type="ARBA" id="ARBA00004496"/>
    </source>
</evidence>
<dbReference type="OrthoDB" id="629407at2759"/>
<dbReference type="GO" id="GO:0004832">
    <property type="term" value="F:valine-tRNA ligase activity"/>
    <property type="evidence" value="ECO:0007669"/>
    <property type="project" value="UniProtKB-EC"/>
</dbReference>
<evidence type="ECO:0000256" key="2">
    <source>
        <dbReference type="ARBA" id="ARBA00005594"/>
    </source>
</evidence>
<dbReference type="Gene3D" id="3.90.740.10">
    <property type="entry name" value="Valyl/Leucyl/Isoleucyl-tRNA synthetase, editing domain"/>
    <property type="match status" value="1"/>
</dbReference>
<evidence type="ECO:0000256" key="5">
    <source>
        <dbReference type="ARBA" id="ARBA00022598"/>
    </source>
</evidence>
<evidence type="ECO:0000256" key="12">
    <source>
        <dbReference type="RuleBase" id="RU363035"/>
    </source>
</evidence>
<dbReference type="PROSITE" id="PS00178">
    <property type="entry name" value="AA_TRNA_LIGASE_I"/>
    <property type="match status" value="1"/>
</dbReference>
<dbReference type="InterPro" id="IPR033705">
    <property type="entry name" value="Anticodon_Ia_Val"/>
</dbReference>
<dbReference type="AlphaFoldDB" id="M1VKC6"/>
<dbReference type="Proteomes" id="UP000007014">
    <property type="component" value="Chromosome 16"/>
</dbReference>
<dbReference type="FunFam" id="3.40.50.620:FF:000078">
    <property type="entry name" value="Valine--tRNA ligase, mitochondrial"/>
    <property type="match status" value="1"/>
</dbReference>
<dbReference type="CDD" id="cd00817">
    <property type="entry name" value="ValRS_core"/>
    <property type="match status" value="1"/>
</dbReference>